<protein>
    <recommendedName>
        <fullName evidence="1">ParB-like N-terminal domain-containing protein</fullName>
    </recommendedName>
</protein>
<dbReference type="InterPro" id="IPR036086">
    <property type="entry name" value="ParB/Sulfiredoxin_sf"/>
</dbReference>
<dbReference type="Pfam" id="PF02195">
    <property type="entry name" value="ParB_N"/>
    <property type="match status" value="1"/>
</dbReference>
<feature type="domain" description="ParB-like N-terminal" evidence="1">
    <location>
        <begin position="18"/>
        <end position="82"/>
    </location>
</feature>
<dbReference type="SUPFAM" id="SSF110849">
    <property type="entry name" value="ParB/Sulfiredoxin"/>
    <property type="match status" value="1"/>
</dbReference>
<dbReference type="Gene3D" id="3.90.1530.10">
    <property type="entry name" value="Conserved hypothetical protein from pyrococcus furiosus pfu- 392566-001, ParB domain"/>
    <property type="match status" value="1"/>
</dbReference>
<dbReference type="InterPro" id="IPR004437">
    <property type="entry name" value="ParB/RepB/Spo0J"/>
</dbReference>
<dbReference type="GO" id="GO:0005694">
    <property type="term" value="C:chromosome"/>
    <property type="evidence" value="ECO:0007669"/>
    <property type="project" value="TreeGrafter"/>
</dbReference>
<gene>
    <name evidence="2" type="ORF">METZ01_LOCUS472005</name>
</gene>
<name>A0A383BH60_9ZZZZ</name>
<dbReference type="PANTHER" id="PTHR33375">
    <property type="entry name" value="CHROMOSOME-PARTITIONING PROTEIN PARB-RELATED"/>
    <property type="match status" value="1"/>
</dbReference>
<proteinExistence type="predicted"/>
<evidence type="ECO:0000313" key="2">
    <source>
        <dbReference type="EMBL" id="SVE19151.1"/>
    </source>
</evidence>
<reference evidence="2" key="1">
    <citation type="submission" date="2018-05" db="EMBL/GenBank/DDBJ databases">
        <authorList>
            <person name="Lanie J.A."/>
            <person name="Ng W.-L."/>
            <person name="Kazmierczak K.M."/>
            <person name="Andrzejewski T.M."/>
            <person name="Davidsen T.M."/>
            <person name="Wayne K.J."/>
            <person name="Tettelin H."/>
            <person name="Glass J.I."/>
            <person name="Rusch D."/>
            <person name="Podicherti R."/>
            <person name="Tsui H.-C.T."/>
            <person name="Winkler M.E."/>
        </authorList>
    </citation>
    <scope>NUCLEOTIDE SEQUENCE</scope>
</reference>
<sequence>MGLSALLSTKKNSSDNLITLNISQIHPNKEQPRKKFNQEELDELASSIKSQGLLQPIIVRSLNDDSYEIIAGERRWRAAQTA</sequence>
<evidence type="ECO:0000259" key="1">
    <source>
        <dbReference type="SMART" id="SM00470"/>
    </source>
</evidence>
<dbReference type="InterPro" id="IPR050336">
    <property type="entry name" value="Chromosome_partition/occlusion"/>
</dbReference>
<dbReference type="InterPro" id="IPR003115">
    <property type="entry name" value="ParB_N"/>
</dbReference>
<dbReference type="GO" id="GO:0003677">
    <property type="term" value="F:DNA binding"/>
    <property type="evidence" value="ECO:0007669"/>
    <property type="project" value="InterPro"/>
</dbReference>
<feature type="non-terminal residue" evidence="2">
    <location>
        <position position="82"/>
    </location>
</feature>
<dbReference type="GO" id="GO:0007059">
    <property type="term" value="P:chromosome segregation"/>
    <property type="evidence" value="ECO:0007669"/>
    <property type="project" value="TreeGrafter"/>
</dbReference>
<accession>A0A383BH60</accession>
<dbReference type="PANTHER" id="PTHR33375:SF1">
    <property type="entry name" value="CHROMOSOME-PARTITIONING PROTEIN PARB-RELATED"/>
    <property type="match status" value="1"/>
</dbReference>
<organism evidence="2">
    <name type="scientific">marine metagenome</name>
    <dbReference type="NCBI Taxonomy" id="408172"/>
    <lineage>
        <taxon>unclassified sequences</taxon>
        <taxon>metagenomes</taxon>
        <taxon>ecological metagenomes</taxon>
    </lineage>
</organism>
<dbReference type="EMBL" id="UINC01200318">
    <property type="protein sequence ID" value="SVE19151.1"/>
    <property type="molecule type" value="Genomic_DNA"/>
</dbReference>
<dbReference type="SMART" id="SM00470">
    <property type="entry name" value="ParB"/>
    <property type="match status" value="1"/>
</dbReference>
<dbReference type="NCBIfam" id="TIGR00180">
    <property type="entry name" value="parB_part"/>
    <property type="match status" value="1"/>
</dbReference>
<dbReference type="AlphaFoldDB" id="A0A383BH60"/>